<dbReference type="InterPro" id="IPR050796">
    <property type="entry name" value="SCF_F-box_component"/>
</dbReference>
<protein>
    <recommendedName>
        <fullName evidence="1">F-box domain-containing protein</fullName>
    </recommendedName>
</protein>
<dbReference type="PANTHER" id="PTHR31672:SF9">
    <property type="entry name" value="F-BOX DOMAIN-CONTAINING PROTEIN"/>
    <property type="match status" value="1"/>
</dbReference>
<sequence>MLRAEGAKTPPPLFSLSMETIVNNEDLLTEILVLLPLKSLLKFKCVSKHWLALITSHAFSTRRRSYLNSAGALLFQANTILRKDFVAFTETTTTYSSRFCVWNPTSKIYALLPPLLSLPCSWRGILRLEGISLAFDPSKSLEYKVVATCRFQVSRGGRLYLLRKYETTSFAQFDAYQLREGCSGRWFFKHCVDIPDSLIFLDEKSEIVHIKKREKSFKASSMWGYANAHHYIESLAYV</sequence>
<evidence type="ECO:0000313" key="2">
    <source>
        <dbReference type="EMBL" id="KAH8509931.1"/>
    </source>
</evidence>
<proteinExistence type="predicted"/>
<dbReference type="SMART" id="SM00256">
    <property type="entry name" value="FBOX"/>
    <property type="match status" value="1"/>
</dbReference>
<evidence type="ECO:0000259" key="1">
    <source>
        <dbReference type="SMART" id="SM00256"/>
    </source>
</evidence>
<dbReference type="InterPro" id="IPR001810">
    <property type="entry name" value="F-box_dom"/>
</dbReference>
<evidence type="ECO:0000313" key="3">
    <source>
        <dbReference type="Proteomes" id="UP000807159"/>
    </source>
</evidence>
<name>A0A8T2YY35_POPDE</name>
<dbReference type="PANTHER" id="PTHR31672">
    <property type="entry name" value="BNACNNG10540D PROTEIN"/>
    <property type="match status" value="1"/>
</dbReference>
<dbReference type="Pfam" id="PF00646">
    <property type="entry name" value="F-box"/>
    <property type="match status" value="1"/>
</dbReference>
<feature type="domain" description="F-box" evidence="1">
    <location>
        <begin position="23"/>
        <end position="63"/>
    </location>
</feature>
<organism evidence="2 3">
    <name type="scientific">Populus deltoides</name>
    <name type="common">Eastern poplar</name>
    <name type="synonym">Eastern cottonwood</name>
    <dbReference type="NCBI Taxonomy" id="3696"/>
    <lineage>
        <taxon>Eukaryota</taxon>
        <taxon>Viridiplantae</taxon>
        <taxon>Streptophyta</taxon>
        <taxon>Embryophyta</taxon>
        <taxon>Tracheophyta</taxon>
        <taxon>Spermatophyta</taxon>
        <taxon>Magnoliopsida</taxon>
        <taxon>eudicotyledons</taxon>
        <taxon>Gunneridae</taxon>
        <taxon>Pentapetalae</taxon>
        <taxon>rosids</taxon>
        <taxon>fabids</taxon>
        <taxon>Malpighiales</taxon>
        <taxon>Salicaceae</taxon>
        <taxon>Saliceae</taxon>
        <taxon>Populus</taxon>
    </lineage>
</organism>
<reference evidence="2" key="1">
    <citation type="journal article" date="2021" name="J. Hered.">
        <title>Genome Assembly of Salicaceae Populus deltoides (Eastern Cottonwood) I-69 Based on Nanopore Sequencing and Hi-C Technologies.</title>
        <authorList>
            <person name="Bai S."/>
            <person name="Wu H."/>
            <person name="Zhang J."/>
            <person name="Pan Z."/>
            <person name="Zhao W."/>
            <person name="Li Z."/>
            <person name="Tong C."/>
        </authorList>
    </citation>
    <scope>NUCLEOTIDE SEQUENCE</scope>
    <source>
        <tissue evidence="2">Leaf</tissue>
    </source>
</reference>
<dbReference type="SUPFAM" id="SSF81383">
    <property type="entry name" value="F-box domain"/>
    <property type="match status" value="1"/>
</dbReference>
<dbReference type="Proteomes" id="UP000807159">
    <property type="component" value="Chromosome 4"/>
</dbReference>
<accession>A0A8T2YY35</accession>
<dbReference type="InterPro" id="IPR036047">
    <property type="entry name" value="F-box-like_dom_sf"/>
</dbReference>
<gene>
    <name evidence="2" type="ORF">H0E87_007736</name>
</gene>
<dbReference type="AlphaFoldDB" id="A0A8T2YY35"/>
<dbReference type="EMBL" id="JACEGQ020000004">
    <property type="protein sequence ID" value="KAH8509931.1"/>
    <property type="molecule type" value="Genomic_DNA"/>
</dbReference>
<comment type="caution">
    <text evidence="2">The sequence shown here is derived from an EMBL/GenBank/DDBJ whole genome shotgun (WGS) entry which is preliminary data.</text>
</comment>
<keyword evidence="3" id="KW-1185">Reference proteome</keyword>